<dbReference type="Gene3D" id="4.10.60.10">
    <property type="entry name" value="Zinc finger, CCHC-type"/>
    <property type="match status" value="1"/>
</dbReference>
<dbReference type="PANTHER" id="PTHR42648:SF18">
    <property type="entry name" value="RETROTRANSPOSON, UNCLASSIFIED-LIKE PROTEIN"/>
    <property type="match status" value="1"/>
</dbReference>
<feature type="domain" description="Integrase catalytic" evidence="7">
    <location>
        <begin position="416"/>
        <end position="576"/>
    </location>
</feature>
<dbReference type="GO" id="GO:0003676">
    <property type="term" value="F:nucleic acid binding"/>
    <property type="evidence" value="ECO:0007669"/>
    <property type="project" value="InterPro"/>
</dbReference>
<evidence type="ECO:0000256" key="3">
    <source>
        <dbReference type="ARBA" id="ARBA00022750"/>
    </source>
</evidence>
<dbReference type="EMBL" id="BKCJ010001775">
    <property type="protein sequence ID" value="GEU43932.1"/>
    <property type="molecule type" value="Genomic_DNA"/>
</dbReference>
<dbReference type="PROSITE" id="PS50158">
    <property type="entry name" value="ZF_CCHC"/>
    <property type="match status" value="1"/>
</dbReference>
<proteinExistence type="predicted"/>
<dbReference type="Gene3D" id="3.30.420.10">
    <property type="entry name" value="Ribonuclease H-like superfamily/Ribonuclease H"/>
    <property type="match status" value="2"/>
</dbReference>
<dbReference type="SUPFAM" id="SSF57756">
    <property type="entry name" value="Retrovirus zinc finger-like domains"/>
    <property type="match status" value="1"/>
</dbReference>
<dbReference type="GO" id="GO:0004190">
    <property type="term" value="F:aspartic-type endopeptidase activity"/>
    <property type="evidence" value="ECO:0007669"/>
    <property type="project" value="UniProtKB-KW"/>
</dbReference>
<dbReference type="InterPro" id="IPR054722">
    <property type="entry name" value="PolX-like_BBD"/>
</dbReference>
<dbReference type="GO" id="GO:0006508">
    <property type="term" value="P:proteolysis"/>
    <property type="evidence" value="ECO:0007669"/>
    <property type="project" value="UniProtKB-KW"/>
</dbReference>
<dbReference type="Pfam" id="PF22936">
    <property type="entry name" value="Pol_BBD"/>
    <property type="match status" value="1"/>
</dbReference>
<evidence type="ECO:0000256" key="4">
    <source>
        <dbReference type="ARBA" id="ARBA00022801"/>
    </source>
</evidence>
<evidence type="ECO:0000259" key="6">
    <source>
        <dbReference type="PROSITE" id="PS50158"/>
    </source>
</evidence>
<dbReference type="Pfam" id="PF25597">
    <property type="entry name" value="SH3_retrovirus"/>
    <property type="match status" value="1"/>
</dbReference>
<keyword evidence="2" id="KW-0479">Metal-binding</keyword>
<keyword evidence="5" id="KW-0863">Zinc-finger</keyword>
<protein>
    <submittedName>
        <fullName evidence="8">Putative zinc finger, CCHC-type</fullName>
    </submittedName>
</protein>
<dbReference type="SMART" id="SM00343">
    <property type="entry name" value="ZnF_C2HC"/>
    <property type="match status" value="1"/>
</dbReference>
<dbReference type="InterPro" id="IPR043502">
    <property type="entry name" value="DNA/RNA_pol_sf"/>
</dbReference>
<dbReference type="InterPro" id="IPR001878">
    <property type="entry name" value="Znf_CCHC"/>
</dbReference>
<dbReference type="SUPFAM" id="SSF53098">
    <property type="entry name" value="Ribonuclease H-like"/>
    <property type="match status" value="2"/>
</dbReference>
<dbReference type="PROSITE" id="PS50994">
    <property type="entry name" value="INTEGRASE"/>
    <property type="match status" value="2"/>
</dbReference>
<reference evidence="8" key="1">
    <citation type="journal article" date="2019" name="Sci. Rep.">
        <title>Draft genome of Tanacetum cinerariifolium, the natural source of mosquito coil.</title>
        <authorList>
            <person name="Yamashiro T."/>
            <person name="Shiraishi A."/>
            <person name="Satake H."/>
            <person name="Nakayama K."/>
        </authorList>
    </citation>
    <scope>NUCLEOTIDE SEQUENCE</scope>
</reference>
<keyword evidence="5" id="KW-0862">Zinc</keyword>
<keyword evidence="4" id="KW-0378">Hydrolase</keyword>
<accession>A0A6L2K573</accession>
<dbReference type="InterPro" id="IPR039537">
    <property type="entry name" value="Retrotran_Ty1/copia-like"/>
</dbReference>
<feature type="domain" description="Integrase catalytic" evidence="7">
    <location>
        <begin position="1415"/>
        <end position="1505"/>
    </location>
</feature>
<dbReference type="InterPro" id="IPR001584">
    <property type="entry name" value="Integrase_cat-core"/>
</dbReference>
<dbReference type="InterPro" id="IPR057670">
    <property type="entry name" value="SH3_retrovirus"/>
</dbReference>
<dbReference type="GO" id="GO:0008270">
    <property type="term" value="F:zinc ion binding"/>
    <property type="evidence" value="ECO:0007669"/>
    <property type="project" value="UniProtKB-KW"/>
</dbReference>
<organism evidence="8">
    <name type="scientific">Tanacetum cinerariifolium</name>
    <name type="common">Dalmatian daisy</name>
    <name type="synonym">Chrysanthemum cinerariifolium</name>
    <dbReference type="NCBI Taxonomy" id="118510"/>
    <lineage>
        <taxon>Eukaryota</taxon>
        <taxon>Viridiplantae</taxon>
        <taxon>Streptophyta</taxon>
        <taxon>Embryophyta</taxon>
        <taxon>Tracheophyta</taxon>
        <taxon>Spermatophyta</taxon>
        <taxon>Magnoliopsida</taxon>
        <taxon>eudicotyledons</taxon>
        <taxon>Gunneridae</taxon>
        <taxon>Pentapetalae</taxon>
        <taxon>asterids</taxon>
        <taxon>campanulids</taxon>
        <taxon>Asterales</taxon>
        <taxon>Asteraceae</taxon>
        <taxon>Asteroideae</taxon>
        <taxon>Anthemideae</taxon>
        <taxon>Anthemidinae</taxon>
        <taxon>Tanacetum</taxon>
    </lineage>
</organism>
<dbReference type="SUPFAM" id="SSF56672">
    <property type="entry name" value="DNA/RNA polymerases"/>
    <property type="match status" value="1"/>
</dbReference>
<name>A0A6L2K573_TANCI</name>
<dbReference type="InterPro" id="IPR012337">
    <property type="entry name" value="RNaseH-like_sf"/>
</dbReference>
<gene>
    <name evidence="8" type="ORF">Tci_015910</name>
</gene>
<sequence length="1586" mass="181722">MQEKHLDNIRKCQSLKRKPISLAQAKKNIIVYLNNIDGYKMQHFKGMTYDQVRPIFEREYNNVQTFLKSDRDEEPTKKRVAKETLLQESFKKLRAEVEVLGSHSTQEETPNVDPKEMSEEDVKNMLEIVPVAEFKVEALQVKYPLIDWEIHFEGSRYYWKIIRVGDIIEAYQSFEDMLKGFDREDLDALWRLVCTLEAGSRETRDQEACLALPEGLLESLRGYSSDAFFEDLCHHVARGSLELSSTLTSNTGYLSEIVPLTGANFSTWRDQVKLTLGVMDLNHALRIDHPAALTAESIADQKRVYEQWERSNRMFLMIIKNSIFVAIRGVIPDSENAKEYLSSVEEQFKGTSKAHASTLILKMLTTKYDGGFHTIRRLKRNQRMVKVWNGVDLNVEAIGTLSLILEGGFCLNLYGTLYVPRIGGHKSFITFTDDYSCYMYLFLINEKFESLDIFKTFKAKVENQLDRKIKVVRSDTGGEYYGRHTDVGQAPGSFFGFCKDHGIINQYTMPGTPQQNGVAERRNRTLMDMDVITYDQSSHWREAMKDELNSMSKNNVWEFVELPKGAKPVRCKWVFKTKLDPNGNIERYKARLVAKGYTKKESVDYKETFSPISRKDSLRIIMALVAHFDLELHQLDVKTAFLNEDVYMAQPQVKKKHNFIKNQVDRCVYLKMSGSNFIILVLYVDDILLASNNIDLLHESKRFLSRNFDMKDLGEASYVIGIEIHQDRANGKLGLSQKAYIERVLNRFNMQQCSPTVAPVIKGDVFGSHQCLKTKVEYEEMNQIPYASVVGSLTYAQVCTRPDIAYICGMLGRPLKIYYDNSAIVSFSNGNSSTGAGLYLDTRYLFVRKRVEEQRISIEHIRTREMLADPLTKAGGKDRPPMLAPGNYVQWKSIIKIYIDTKPNHELIHYCLKNPPYKFTGPDKEVPISEGSSVTTTETYMENYKNVSQDIRDQLNAEAEAVQIIFTGIDNDIYSTFDACPNACEIWKAIERKFTSRDGESLESCYSIFYKMMNELVRNQCDVTNHQVNVQFLLQLQPEWQRSQQGATRNRGKAIVNSPQPIYDEEPSMVAEDDEIGAGYDNQRLGNVAGARETVGTTVVQKSEIQCYNCKEFGHVTRECQKPKRAKDAAYHRENMLLVILTTNVSRPQLKSNLMKDRVLLNNSQVKKQEVEDHRRNVKFSKNKTCVTACNDSLKAKTLNVNFVCATCGKCVLNEKHDMCVLKPRNGVNSRTKMPIAVPVSSREPKRTVKQSVAKHLRKTVASETINQKPRNITRKLYERVSKACSWWYPKFTPSGYTWKPNSKIGNVNQNLIEIVLFIVDSGCSKHMTGNLKLLINFVEKFLGTMKFRNDQIAPILGYGDLVQGAVMIKRVYYVKGLNHNLFFVGQFCDADLEVAFRKSTCYIHDLKGNDLLIGTEFLNKTLHAYFASKGILHQMSVARTPEQNGVVKRRNRTLVKAARTMLSTAKVPLFFWAKAITTSCFTQNRFLVISRHEKTPYHIINDRKPSVKFFHIFGSLCYIVRDGENLDKMKEKGDACIFVGYSTQSRAYRVFNKRTRVIVKTIHVNFDELPQMASDHVSSDPEPQC</sequence>
<dbReference type="PANTHER" id="PTHR42648">
    <property type="entry name" value="TRANSPOSASE, PUTATIVE-RELATED"/>
    <property type="match status" value="1"/>
</dbReference>
<evidence type="ECO:0000259" key="7">
    <source>
        <dbReference type="PROSITE" id="PS50994"/>
    </source>
</evidence>
<keyword evidence="1" id="KW-0645">Protease</keyword>
<evidence type="ECO:0000313" key="8">
    <source>
        <dbReference type="EMBL" id="GEU43932.1"/>
    </source>
</evidence>
<evidence type="ECO:0000256" key="5">
    <source>
        <dbReference type="PROSITE-ProRule" id="PRU00047"/>
    </source>
</evidence>
<dbReference type="GO" id="GO:0015074">
    <property type="term" value="P:DNA integration"/>
    <property type="evidence" value="ECO:0007669"/>
    <property type="project" value="InterPro"/>
</dbReference>
<feature type="domain" description="CCHC-type" evidence="6">
    <location>
        <begin position="1107"/>
        <end position="1122"/>
    </location>
</feature>
<keyword evidence="3" id="KW-0064">Aspartyl protease</keyword>
<evidence type="ECO:0000256" key="1">
    <source>
        <dbReference type="ARBA" id="ARBA00022670"/>
    </source>
</evidence>
<comment type="caution">
    <text evidence="8">The sequence shown here is derived from an EMBL/GenBank/DDBJ whole genome shotgun (WGS) entry which is preliminary data.</text>
</comment>
<dbReference type="Pfam" id="PF07727">
    <property type="entry name" value="RVT_2"/>
    <property type="match status" value="2"/>
</dbReference>
<dbReference type="InterPro" id="IPR013103">
    <property type="entry name" value="RVT_2"/>
</dbReference>
<evidence type="ECO:0000256" key="2">
    <source>
        <dbReference type="ARBA" id="ARBA00022723"/>
    </source>
</evidence>
<dbReference type="InterPro" id="IPR036397">
    <property type="entry name" value="RNaseH_sf"/>
</dbReference>
<dbReference type="InterPro" id="IPR036875">
    <property type="entry name" value="Znf_CCHC_sf"/>
</dbReference>